<gene>
    <name evidence="2" type="ORF">GMPD_27340</name>
    <name evidence="3" type="ORF">M1B72_05100</name>
</gene>
<dbReference type="RefSeq" id="WP_183348279.1">
    <property type="nucleotide sequence ID" value="NZ_BLXY01000005.1"/>
</dbReference>
<keyword evidence="5" id="KW-1185">Reference proteome</keyword>
<sequence length="638" mass="70610">MRCPLLATALLVVVTLWCCLCYASDSATAADAGQTVIEGVLTQVSKLPKAASNPYPDCYYTAIVDLHQIVAGKSVPQRIILVLPGFFGRKYAPESGYKTGDKIRATVVPFSSMPDTVKQTQQADEIEDVDLNFFFPQQISLINAYTGVVRLPSFAKKNDNNHEVSVSKNRGNNVTNERKEQIQKDLLEINQQLAANGGDWDKWYASYKGFREQYKVQFDAKASRWIGQSFFSAGRLGRDKIYSKEFVASIIDLKNYLAARNVDLIVVRIPAKGEIVEDLFVPLPTKQTSNPYLLKMYKELLEADVEIITDVVPRAKSTRMKFPLMYYYQDFAEIHPAEGMAWVVAEAFSERVERYGEPAHQKKNFLLGKAPDKFKWPEGHPGFDPAENVLFSTVTDTLGKPLSLTQGNESPVLILGSSFIAFPSLTKGGSIPHYFAYLTGIVPDILHRSGGDRMMLRSVAREGKGFLEKRKVCLFPFTPGTAYEALAPLPVFDPHGSPKTLLAAFTGPGLREAVKLDPKAAEGTFSFLSDGTLRIAPVIKGKGTSGTFTVDIPAEVAKFSRFTMELEFSSKDLTTVTAKYAGQTDSTIRSDTQLANNDLFGFFFEGQTPVEIGIEGNRNFVRAVSIKAIRFYGVTSVK</sequence>
<accession>A0A6V8MX70</accession>
<protein>
    <recommendedName>
        <fullName evidence="6">AlgX/AlgJ SGNH hydrolase-like domain-containing protein</fullName>
    </recommendedName>
</protein>
<evidence type="ECO:0000256" key="1">
    <source>
        <dbReference type="SAM" id="SignalP"/>
    </source>
</evidence>
<evidence type="ECO:0008006" key="6">
    <source>
        <dbReference type="Google" id="ProtNLM"/>
    </source>
</evidence>
<reference evidence="3" key="3">
    <citation type="submission" date="2022-04" db="EMBL/GenBank/DDBJ databases">
        <authorList>
            <person name="Liu G."/>
        </authorList>
    </citation>
    <scope>NUCLEOTIDE SEQUENCE</scope>
    <source>
        <strain evidence="3">RG22</strain>
    </source>
</reference>
<dbReference type="AlphaFoldDB" id="A0A6V8MX70"/>
<evidence type="ECO:0000313" key="2">
    <source>
        <dbReference type="EMBL" id="GFO64815.1"/>
    </source>
</evidence>
<dbReference type="EMBL" id="CP096574">
    <property type="protein sequence ID" value="UPU37088.1"/>
    <property type="molecule type" value="Genomic_DNA"/>
</dbReference>
<dbReference type="EMBL" id="BLXY01000005">
    <property type="protein sequence ID" value="GFO64815.1"/>
    <property type="molecule type" value="Genomic_DNA"/>
</dbReference>
<evidence type="ECO:0000313" key="4">
    <source>
        <dbReference type="Proteomes" id="UP000568888"/>
    </source>
</evidence>
<reference evidence="4" key="1">
    <citation type="submission" date="2020-06" db="EMBL/GenBank/DDBJ databases">
        <title>Draft genomic sequecing of Geomonas sp. Red736.</title>
        <authorList>
            <person name="Itoh H."/>
            <person name="Xu Z.X."/>
            <person name="Ushijima N."/>
            <person name="Masuda Y."/>
            <person name="Shiratori Y."/>
            <person name="Senoo K."/>
        </authorList>
    </citation>
    <scope>NUCLEOTIDE SEQUENCE [LARGE SCALE GENOMIC DNA]</scope>
    <source>
        <strain evidence="4">Red736</strain>
    </source>
</reference>
<feature type="chain" id="PRO_5028394688" description="AlgX/AlgJ SGNH hydrolase-like domain-containing protein" evidence="1">
    <location>
        <begin position="30"/>
        <end position="638"/>
    </location>
</feature>
<dbReference type="Proteomes" id="UP000831485">
    <property type="component" value="Chromosome"/>
</dbReference>
<dbReference type="Proteomes" id="UP000568888">
    <property type="component" value="Unassembled WGS sequence"/>
</dbReference>
<reference evidence="2" key="2">
    <citation type="journal article" date="2021" name="Int. J. Syst. Evol. Microbiol.">
        <title>Geomonas silvestris sp. nov., Geomonas paludis sp. nov. and Geomonas limicola sp. nov., isolated from terrestrial environments, and emended description of the genus Geomonas.</title>
        <authorList>
            <person name="Itoh H."/>
            <person name="Xu Z."/>
            <person name="Masuda Y."/>
            <person name="Ushijima N."/>
            <person name="Hayakawa C."/>
            <person name="Shiratori Y."/>
            <person name="Senoo K."/>
        </authorList>
    </citation>
    <scope>NUCLEOTIDE SEQUENCE</scope>
    <source>
        <strain evidence="2">Red736</strain>
    </source>
</reference>
<name>A0A6V8MX70_9BACT</name>
<feature type="signal peptide" evidence="1">
    <location>
        <begin position="1"/>
        <end position="29"/>
    </location>
</feature>
<organism evidence="2 4">
    <name type="scientific">Geomonas paludis</name>
    <dbReference type="NCBI Taxonomy" id="2740185"/>
    <lineage>
        <taxon>Bacteria</taxon>
        <taxon>Pseudomonadati</taxon>
        <taxon>Thermodesulfobacteriota</taxon>
        <taxon>Desulfuromonadia</taxon>
        <taxon>Geobacterales</taxon>
        <taxon>Geobacteraceae</taxon>
        <taxon>Geomonas</taxon>
    </lineage>
</organism>
<keyword evidence="1" id="KW-0732">Signal</keyword>
<evidence type="ECO:0000313" key="5">
    <source>
        <dbReference type="Proteomes" id="UP000831485"/>
    </source>
</evidence>
<proteinExistence type="predicted"/>
<evidence type="ECO:0000313" key="3">
    <source>
        <dbReference type="EMBL" id="UPU37088.1"/>
    </source>
</evidence>